<keyword evidence="7" id="KW-1185">Reference proteome</keyword>
<dbReference type="Proteomes" id="UP000076630">
    <property type="component" value="Unassembled WGS sequence"/>
</dbReference>
<keyword evidence="4" id="KW-0812">Transmembrane</keyword>
<keyword evidence="4" id="KW-0472">Membrane</keyword>
<name>A0A161S137_9FLAO</name>
<evidence type="ECO:0000256" key="3">
    <source>
        <dbReference type="ARBA" id="ARBA00023163"/>
    </source>
</evidence>
<dbReference type="SUPFAM" id="SSF46689">
    <property type="entry name" value="Homeodomain-like"/>
    <property type="match status" value="1"/>
</dbReference>
<evidence type="ECO:0000256" key="1">
    <source>
        <dbReference type="ARBA" id="ARBA00023015"/>
    </source>
</evidence>
<dbReference type="AlphaFoldDB" id="A0A161S137"/>
<dbReference type="InterPro" id="IPR018060">
    <property type="entry name" value="HTH_AraC"/>
</dbReference>
<dbReference type="PROSITE" id="PS01124">
    <property type="entry name" value="HTH_ARAC_FAMILY_2"/>
    <property type="match status" value="1"/>
</dbReference>
<protein>
    <recommendedName>
        <fullName evidence="5">HTH araC/xylS-type domain-containing protein</fullName>
    </recommendedName>
</protein>
<evidence type="ECO:0000256" key="4">
    <source>
        <dbReference type="SAM" id="Phobius"/>
    </source>
</evidence>
<dbReference type="InterPro" id="IPR009057">
    <property type="entry name" value="Homeodomain-like_sf"/>
</dbReference>
<sequence length="205" mass="24271">MQDSNIESKLSVLYSRFDFIKWDSSNNLMRYSLFYSIMVYIFLYLMKDYFSILCNNVTTSRLCLCRINELISKIESKVVIESEYLSKEMITYLDKSIQEFESSKMFLNKEMSLSSLSARLGVNSRYLSYYINKNKEKDFANYINELRIGYIVKSIEKNSNYRKYKISHLADKSGFSSHSRFTINFKKVTGVLPSEYISEIKERYS</sequence>
<accession>A0A161S137</accession>
<feature type="domain" description="HTH araC/xylS-type" evidence="5">
    <location>
        <begin position="87"/>
        <end position="199"/>
    </location>
</feature>
<gene>
    <name evidence="6" type="ORF">AV926_18620</name>
</gene>
<feature type="transmembrane region" description="Helical" evidence="4">
    <location>
        <begin position="28"/>
        <end position="46"/>
    </location>
</feature>
<dbReference type="EMBL" id="LQNU01000125">
    <property type="protein sequence ID" value="KZE72205.1"/>
    <property type="molecule type" value="Genomic_DNA"/>
</dbReference>
<evidence type="ECO:0000259" key="5">
    <source>
        <dbReference type="PROSITE" id="PS01124"/>
    </source>
</evidence>
<dbReference type="PANTHER" id="PTHR43280:SF34">
    <property type="entry name" value="ARAC-FAMILY TRANSCRIPTIONAL REGULATOR"/>
    <property type="match status" value="1"/>
</dbReference>
<evidence type="ECO:0000313" key="7">
    <source>
        <dbReference type="Proteomes" id="UP000076630"/>
    </source>
</evidence>
<dbReference type="SMART" id="SM00342">
    <property type="entry name" value="HTH_ARAC"/>
    <property type="match status" value="1"/>
</dbReference>
<dbReference type="PANTHER" id="PTHR43280">
    <property type="entry name" value="ARAC-FAMILY TRANSCRIPTIONAL REGULATOR"/>
    <property type="match status" value="1"/>
</dbReference>
<dbReference type="Pfam" id="PF12833">
    <property type="entry name" value="HTH_18"/>
    <property type="match status" value="1"/>
</dbReference>
<proteinExistence type="predicted"/>
<evidence type="ECO:0000313" key="6">
    <source>
        <dbReference type="EMBL" id="KZE72205.1"/>
    </source>
</evidence>
<organism evidence="6 7">
    <name type="scientific">Myroides marinus</name>
    <dbReference type="NCBI Taxonomy" id="703342"/>
    <lineage>
        <taxon>Bacteria</taxon>
        <taxon>Pseudomonadati</taxon>
        <taxon>Bacteroidota</taxon>
        <taxon>Flavobacteriia</taxon>
        <taxon>Flavobacteriales</taxon>
        <taxon>Flavobacteriaceae</taxon>
        <taxon>Myroides</taxon>
    </lineage>
</organism>
<keyword evidence="2" id="KW-0238">DNA-binding</keyword>
<keyword evidence="3" id="KW-0804">Transcription</keyword>
<evidence type="ECO:0000256" key="2">
    <source>
        <dbReference type="ARBA" id="ARBA00023125"/>
    </source>
</evidence>
<comment type="caution">
    <text evidence="6">The sequence shown here is derived from an EMBL/GenBank/DDBJ whole genome shotgun (WGS) entry which is preliminary data.</text>
</comment>
<reference evidence="6 7" key="1">
    <citation type="submission" date="2016-01" db="EMBL/GenBank/DDBJ databases">
        <title>Whole genome sequencing of Myroides marinus L41.</title>
        <authorList>
            <person name="Hong K.W."/>
        </authorList>
    </citation>
    <scope>NUCLEOTIDE SEQUENCE [LARGE SCALE GENOMIC DNA]</scope>
    <source>
        <strain evidence="6 7">L41</strain>
    </source>
</reference>
<dbReference type="Gene3D" id="1.10.10.60">
    <property type="entry name" value="Homeodomain-like"/>
    <property type="match status" value="2"/>
</dbReference>
<keyword evidence="1" id="KW-0805">Transcription regulation</keyword>
<dbReference type="GO" id="GO:0043565">
    <property type="term" value="F:sequence-specific DNA binding"/>
    <property type="evidence" value="ECO:0007669"/>
    <property type="project" value="InterPro"/>
</dbReference>
<dbReference type="GO" id="GO:0003700">
    <property type="term" value="F:DNA-binding transcription factor activity"/>
    <property type="evidence" value="ECO:0007669"/>
    <property type="project" value="InterPro"/>
</dbReference>
<keyword evidence="4" id="KW-1133">Transmembrane helix</keyword>